<evidence type="ECO:0000313" key="2">
    <source>
        <dbReference type="Proteomes" id="UP000058857"/>
    </source>
</evidence>
<dbReference type="EMBL" id="CP012029">
    <property type="protein sequence ID" value="ALO25415.1"/>
    <property type="molecule type" value="Genomic_DNA"/>
</dbReference>
<accession>A0A0S2IP20</accession>
<gene>
    <name evidence="1" type="ORF">LBBP_01108</name>
</gene>
<dbReference type="AlphaFoldDB" id="A0A0S2IP20"/>
<name>A0A0S2IP20_LEPBO</name>
<proteinExistence type="predicted"/>
<protein>
    <submittedName>
        <fullName evidence="1">Uncharacterized protein</fullName>
    </submittedName>
</protein>
<dbReference type="Proteomes" id="UP000058857">
    <property type="component" value="Chromosome 1"/>
</dbReference>
<reference evidence="1 2" key="1">
    <citation type="journal article" date="2015" name="PLoS Negl. Trop. Dis.">
        <title>Distribution of Plasmids in Distinct Leptospira Pathogenic Species.</title>
        <authorList>
            <person name="Wang Y."/>
            <person name="Zhuang X."/>
            <person name="Zhong Y."/>
            <person name="Zhang C."/>
            <person name="Zhang Y."/>
            <person name="Zeng L."/>
            <person name="Zhu Y."/>
            <person name="He P."/>
            <person name="Dong K."/>
            <person name="Pal U."/>
            <person name="Guo X."/>
            <person name="Qin J."/>
        </authorList>
    </citation>
    <scope>NUCLEOTIDE SEQUENCE [LARGE SCALE GENOMIC DNA]</scope>
    <source>
        <strain evidence="1 2">56604</strain>
    </source>
</reference>
<evidence type="ECO:0000313" key="1">
    <source>
        <dbReference type="EMBL" id="ALO25415.1"/>
    </source>
</evidence>
<dbReference type="PATRIC" id="fig|280505.15.peg.1082"/>
<sequence>MQGSVKPGKKYHREFFAKRRNYHKFRRRIIFAVLNRFFAKNLRKIRHRTIPEPALIF</sequence>
<organism evidence="1">
    <name type="scientific">Leptospira borgpetersenii serovar Ballum</name>
    <dbReference type="NCBI Taxonomy" id="280505"/>
    <lineage>
        <taxon>Bacteria</taxon>
        <taxon>Pseudomonadati</taxon>
        <taxon>Spirochaetota</taxon>
        <taxon>Spirochaetia</taxon>
        <taxon>Leptospirales</taxon>
        <taxon>Leptospiraceae</taxon>
        <taxon>Leptospira</taxon>
    </lineage>
</organism>